<keyword evidence="4" id="KW-1185">Reference proteome</keyword>
<name>A0A7H2BJS3_9MICC</name>
<feature type="transmembrane region" description="Helical" evidence="2">
    <location>
        <begin position="43"/>
        <end position="66"/>
    </location>
</feature>
<gene>
    <name evidence="3" type="ORF">IDM48_00180</name>
</gene>
<evidence type="ECO:0000313" key="4">
    <source>
        <dbReference type="Proteomes" id="UP000516421"/>
    </source>
</evidence>
<keyword evidence="2" id="KW-0472">Membrane</keyword>
<evidence type="ECO:0000256" key="1">
    <source>
        <dbReference type="SAM" id="MobiDB-lite"/>
    </source>
</evidence>
<dbReference type="KEGG" id="rama:IDM48_00180"/>
<sequence>MSSSQRPLQPPENRQCPYRQTLPSSQSYPPQAPSKPDLSTGRIIAIVLGSICAFLLLLMVGFGVFVNSLMRGSSTDISQRGSGAIASSSSSVAESSTTPSTSVTPTVQSKNFSQVIYSEYDRRGTADGRPSLAIQLSGRGIQHLEDSMSDIKDAAQQPGVDTLQIFTDTGSYISVDTHAAQNLSAQTWQVLLENLYTAHPVEYSIEVGATDHAVVEIGGADSLLYRDRAESELGKAAHLAEVSQLSAVAVSVTYMVEVQRNHLISVVYSDFPANLATKTSSMVNDVHASVFAPDLAAVYFTREEQGKPQILIQLNPQTDSQKYSQDQYQELEKKVQKIIPQIQLKVAVKSADQKTPPAAIYEGK</sequence>
<evidence type="ECO:0000313" key="3">
    <source>
        <dbReference type="EMBL" id="QNV39919.1"/>
    </source>
</evidence>
<proteinExistence type="predicted"/>
<dbReference type="RefSeq" id="WP_190617511.1">
    <property type="nucleotide sequence ID" value="NZ_CP061538.1"/>
</dbReference>
<feature type="region of interest" description="Disordered" evidence="1">
    <location>
        <begin position="1"/>
        <end position="35"/>
    </location>
</feature>
<reference evidence="3 4" key="1">
    <citation type="submission" date="2020-09" db="EMBL/GenBank/DDBJ databases">
        <title>Investigation of environmental microbe.</title>
        <authorList>
            <person name="Ou Y."/>
            <person name="Kang Q."/>
        </authorList>
    </citation>
    <scope>NUCLEOTIDE SEQUENCE [LARGE SCALE GENOMIC DNA]</scope>
    <source>
        <strain evidence="3 4">KJZ-9</strain>
    </source>
</reference>
<dbReference type="AlphaFoldDB" id="A0A7H2BJS3"/>
<keyword evidence="2" id="KW-1133">Transmembrane helix</keyword>
<protein>
    <submittedName>
        <fullName evidence="3">Uncharacterized protein</fullName>
    </submittedName>
</protein>
<dbReference type="EMBL" id="CP061538">
    <property type="protein sequence ID" value="QNV39919.1"/>
    <property type="molecule type" value="Genomic_DNA"/>
</dbReference>
<accession>A0A7H2BJS3</accession>
<feature type="region of interest" description="Disordered" evidence="1">
    <location>
        <begin position="76"/>
        <end position="105"/>
    </location>
</feature>
<dbReference type="Proteomes" id="UP000516421">
    <property type="component" value="Chromosome"/>
</dbReference>
<organism evidence="3 4">
    <name type="scientific">Rothia amarae</name>
    <dbReference type="NCBI Taxonomy" id="169480"/>
    <lineage>
        <taxon>Bacteria</taxon>
        <taxon>Bacillati</taxon>
        <taxon>Actinomycetota</taxon>
        <taxon>Actinomycetes</taxon>
        <taxon>Micrococcales</taxon>
        <taxon>Micrococcaceae</taxon>
        <taxon>Rothia</taxon>
    </lineage>
</organism>
<evidence type="ECO:0000256" key="2">
    <source>
        <dbReference type="SAM" id="Phobius"/>
    </source>
</evidence>
<keyword evidence="2" id="KW-0812">Transmembrane</keyword>
<feature type="compositionally biased region" description="Low complexity" evidence="1">
    <location>
        <begin position="77"/>
        <end position="105"/>
    </location>
</feature>